<sequence>MTLACGLVLTGCGTAHTPGTTPPANTPSPTPSSETIIQAEPSHVPDPRTDWHREHAGNRAYRDHYPLTPEQQRQADRTTAALRPLLHDLGEDGNPDIERTRHALRHVGLTPREVTTTQDGLRFRAATGGICVTGQVDQDHVSLHTQGPSLDGGCAEPDGGH</sequence>
<dbReference type="Proteomes" id="UP000029737">
    <property type="component" value="Unassembled WGS sequence"/>
</dbReference>
<dbReference type="AlphaFoldDB" id="A0A099D5R9"/>
<reference evidence="3 4" key="1">
    <citation type="journal article" date="2014" name="PLoS ONE">
        <title>Identification and Characterization of a New Erythromycin Biosynthetic Gene Cluster in Actinopolyspora erythraea YIM90600, a Novel Erythronolide-Producing Halophilic Actinomycete Isolated from Salt Field.</title>
        <authorList>
            <person name="Chen D."/>
            <person name="Feng J."/>
            <person name="Huang L."/>
            <person name="Zhang Q."/>
            <person name="Wu J."/>
            <person name="Zhu X."/>
            <person name="Duan Y."/>
            <person name="Xu Z."/>
        </authorList>
    </citation>
    <scope>NUCLEOTIDE SEQUENCE [LARGE SCALE GENOMIC DNA]</scope>
    <source>
        <strain evidence="3 4">YIM90600</strain>
    </source>
</reference>
<gene>
    <name evidence="2" type="ORF">CDG81_10340</name>
    <name evidence="3" type="ORF">IL38_10350</name>
</gene>
<dbReference type="KEGG" id="aey:CDG81_10340"/>
<accession>A0A099D5R9</accession>
<evidence type="ECO:0000313" key="3">
    <source>
        <dbReference type="EMBL" id="KGI81369.1"/>
    </source>
</evidence>
<proteinExistence type="predicted"/>
<evidence type="ECO:0000313" key="4">
    <source>
        <dbReference type="Proteomes" id="UP000029737"/>
    </source>
</evidence>
<dbReference type="EMBL" id="CP022752">
    <property type="protein sequence ID" value="ASU78608.1"/>
    <property type="molecule type" value="Genomic_DNA"/>
</dbReference>
<evidence type="ECO:0000313" key="5">
    <source>
        <dbReference type="Proteomes" id="UP000215043"/>
    </source>
</evidence>
<dbReference type="Proteomes" id="UP000215043">
    <property type="component" value="Chromosome"/>
</dbReference>
<name>A0A099D5R9_9ACTN</name>
<dbReference type="EMBL" id="JPMV01000018">
    <property type="protein sequence ID" value="KGI81369.1"/>
    <property type="molecule type" value="Genomic_DNA"/>
</dbReference>
<dbReference type="HOGENOM" id="CLU_1640158_0_0_11"/>
<feature type="compositionally biased region" description="Pro residues" evidence="1">
    <location>
        <begin position="20"/>
        <end position="30"/>
    </location>
</feature>
<protein>
    <submittedName>
        <fullName evidence="2">Uncharacterized protein</fullName>
    </submittedName>
</protein>
<reference evidence="2 5" key="2">
    <citation type="submission" date="2017-08" db="EMBL/GenBank/DDBJ databases">
        <title>The complete genome sequence of moderately halophilic actinomycete Actinopolyspora erythraea YIM 90600, the producer of novel erythromycin, novel actinopolysporins A-C and tubercidin.</title>
        <authorList>
            <person name="Yin M."/>
            <person name="Tang S."/>
        </authorList>
    </citation>
    <scope>NUCLEOTIDE SEQUENCE [LARGE SCALE GENOMIC DNA]</scope>
    <source>
        <strain evidence="2 5">YIM 90600</strain>
    </source>
</reference>
<organism evidence="2 5">
    <name type="scientific">Actinopolyspora erythraea</name>
    <dbReference type="NCBI Taxonomy" id="414996"/>
    <lineage>
        <taxon>Bacteria</taxon>
        <taxon>Bacillati</taxon>
        <taxon>Actinomycetota</taxon>
        <taxon>Actinomycetes</taxon>
        <taxon>Actinopolysporales</taxon>
        <taxon>Actinopolysporaceae</taxon>
        <taxon>Actinopolyspora</taxon>
    </lineage>
</organism>
<feature type="region of interest" description="Disordered" evidence="1">
    <location>
        <begin position="13"/>
        <end position="52"/>
    </location>
</feature>
<evidence type="ECO:0000313" key="2">
    <source>
        <dbReference type="EMBL" id="ASU78608.1"/>
    </source>
</evidence>
<evidence type="ECO:0000256" key="1">
    <source>
        <dbReference type="SAM" id="MobiDB-lite"/>
    </source>
</evidence>
<keyword evidence="4" id="KW-1185">Reference proteome</keyword>
<feature type="compositionally biased region" description="Basic and acidic residues" evidence="1">
    <location>
        <begin position="43"/>
        <end position="52"/>
    </location>
</feature>